<dbReference type="GeneID" id="54467048"/>
<dbReference type="PANTHER" id="PTHR42085">
    <property type="entry name" value="F-BOX DOMAIN-CONTAINING PROTEIN"/>
    <property type="match status" value="1"/>
</dbReference>
<dbReference type="EMBL" id="MU003718">
    <property type="protein sequence ID" value="KAF2803276.1"/>
    <property type="molecule type" value="Genomic_DNA"/>
</dbReference>
<accession>A0A6A6Y369</accession>
<keyword evidence="2" id="KW-1185">Reference proteome</keyword>
<name>A0A6A6Y369_9PEZI</name>
<dbReference type="OrthoDB" id="5272396at2759"/>
<dbReference type="PANTHER" id="PTHR42085:SF2">
    <property type="entry name" value="F-BOX DOMAIN-CONTAINING PROTEIN"/>
    <property type="match status" value="1"/>
</dbReference>
<reference evidence="1 3" key="1">
    <citation type="journal article" date="2020" name="Stud. Mycol.">
        <title>101 Dothideomycetes genomes: a test case for predicting lifestyles and emergence of pathogens.</title>
        <authorList>
            <person name="Haridas S."/>
            <person name="Albert R."/>
            <person name="Binder M."/>
            <person name="Bloem J."/>
            <person name="Labutti K."/>
            <person name="Salamov A."/>
            <person name="Andreopoulos B."/>
            <person name="Baker S."/>
            <person name="Barry K."/>
            <person name="Bills G."/>
            <person name="Bluhm B."/>
            <person name="Cannon C."/>
            <person name="Castanera R."/>
            <person name="Culley D."/>
            <person name="Daum C."/>
            <person name="Ezra D."/>
            <person name="Gonzalez J."/>
            <person name="Henrissat B."/>
            <person name="Kuo A."/>
            <person name="Liang C."/>
            <person name="Lipzen A."/>
            <person name="Lutzoni F."/>
            <person name="Magnuson J."/>
            <person name="Mondo S."/>
            <person name="Nolan M."/>
            <person name="Ohm R."/>
            <person name="Pangilinan J."/>
            <person name="Park H.-J."/>
            <person name="Ramirez L."/>
            <person name="Alfaro M."/>
            <person name="Sun H."/>
            <person name="Tritt A."/>
            <person name="Yoshinaga Y."/>
            <person name="Zwiers L.-H."/>
            <person name="Turgeon B."/>
            <person name="Goodwin S."/>
            <person name="Spatafora J."/>
            <person name="Crous P."/>
            <person name="Grigoriev I."/>
        </authorList>
    </citation>
    <scope>NUCLEOTIDE SEQUENCE</scope>
    <source>
        <strain evidence="1 3">CBS 304.34</strain>
    </source>
</reference>
<reference evidence="3" key="2">
    <citation type="submission" date="2020-04" db="EMBL/GenBank/DDBJ databases">
        <authorList>
            <consortium name="NCBI Genome Project"/>
        </authorList>
    </citation>
    <scope>NUCLEOTIDE SEQUENCE</scope>
    <source>
        <strain evidence="3">CBS 304.34</strain>
    </source>
</reference>
<dbReference type="RefSeq" id="XP_033570240.1">
    <property type="nucleotide sequence ID" value="XM_033726155.1"/>
</dbReference>
<reference evidence="3" key="3">
    <citation type="submission" date="2025-04" db="UniProtKB">
        <authorList>
            <consortium name="RefSeq"/>
        </authorList>
    </citation>
    <scope>IDENTIFICATION</scope>
    <source>
        <strain evidence="3">CBS 304.34</strain>
    </source>
</reference>
<sequence length="114" mass="13357">MPMMGQNMIPAAISGSYPSTSRLYSASGKNINSKRCFRLFDLPRELRDMIYECVLPDRGYECDPFFFKSNVFYDSPFKHPTKFLPRICFANQQIKHETTAVFPKLYRFDTYEGK</sequence>
<dbReference type="InterPro" id="IPR038883">
    <property type="entry name" value="AN11006-like"/>
</dbReference>
<evidence type="ECO:0000313" key="1">
    <source>
        <dbReference type="EMBL" id="KAF2803276.1"/>
    </source>
</evidence>
<protein>
    <recommendedName>
        <fullName evidence="4">F-box domain-containing protein</fullName>
    </recommendedName>
</protein>
<evidence type="ECO:0008006" key="4">
    <source>
        <dbReference type="Google" id="ProtNLM"/>
    </source>
</evidence>
<evidence type="ECO:0000313" key="2">
    <source>
        <dbReference type="Proteomes" id="UP000504636"/>
    </source>
</evidence>
<proteinExistence type="predicted"/>
<organism evidence="1">
    <name type="scientific">Mytilinidion resinicola</name>
    <dbReference type="NCBI Taxonomy" id="574789"/>
    <lineage>
        <taxon>Eukaryota</taxon>
        <taxon>Fungi</taxon>
        <taxon>Dikarya</taxon>
        <taxon>Ascomycota</taxon>
        <taxon>Pezizomycotina</taxon>
        <taxon>Dothideomycetes</taxon>
        <taxon>Pleosporomycetidae</taxon>
        <taxon>Mytilinidiales</taxon>
        <taxon>Mytilinidiaceae</taxon>
        <taxon>Mytilinidion</taxon>
    </lineage>
</organism>
<dbReference type="Proteomes" id="UP000504636">
    <property type="component" value="Unplaced"/>
</dbReference>
<evidence type="ECO:0000313" key="3">
    <source>
        <dbReference type="RefSeq" id="XP_033570240.1"/>
    </source>
</evidence>
<gene>
    <name evidence="1 3" type="ORF">BDZ99DRAFT_526647</name>
</gene>
<dbReference type="AlphaFoldDB" id="A0A6A6Y369"/>